<sequence>MITRSIRVNRTINRSITTSSVNSIRLDNSTINSKVINAQYAVRGEIPVKADIYGQQIRDGNGDKLPFKAIMPCNIGNPQQQGLNQKPLTFWRQVAALTECPELIDNTQLFPKDVRDRARELLNEIGSVGAYSHSKGVPFIREQVAKFLEARDGYPSDPENIFLTAGASGGVSLLFHLLLSGDPDGVMIPIPQYPLYSASLALAGSRTIQYHLDENRGWELNMNLLEKSFNDAQSQGTEVKALVIINPGNPTGAILSEENMRDIARFAQKHELVLLADEVYQSNIYDKNKPFVSFKKVIKDLKLDDLQLASFHSISKGFSGECGRRGGFVEYVNFSEDFLTEATKLASISLCPPLQGQIAVDLMIRPPKEGEESYEQYRKEKDEVLASYASRSKLLAERFNQMEGVSCNNSEGAMYAFPQIRLPQKAIDAAKKQGKSPDSFYCLELLDNTGICVVPGSGFGQAPDTLHFRTTCLVPGTEDYINTIEKFHKEFMNKYRD</sequence>
<dbReference type="Gene3D" id="3.90.1150.10">
    <property type="entry name" value="Aspartate Aminotransferase, domain 1"/>
    <property type="match status" value="1"/>
</dbReference>
<dbReference type="SUPFAM" id="SSF53383">
    <property type="entry name" value="PLP-dependent transferases"/>
    <property type="match status" value="1"/>
</dbReference>
<gene>
    <name evidence="11" type="ORF">WALSEDRAFT_59783</name>
</gene>
<evidence type="ECO:0000256" key="6">
    <source>
        <dbReference type="ARBA" id="ARBA00025785"/>
    </source>
</evidence>
<evidence type="ECO:0000256" key="4">
    <source>
        <dbReference type="ARBA" id="ARBA00022679"/>
    </source>
</evidence>
<protein>
    <recommendedName>
        <fullName evidence="7">Glutamate pyruvate transaminase</fullName>
    </recommendedName>
    <alternativeName>
        <fullName evidence="8">Glutamic--alanine transaminase</fullName>
    </alternativeName>
    <alternativeName>
        <fullName evidence="9">Glutamic--pyruvic transaminase</fullName>
    </alternativeName>
</protein>
<evidence type="ECO:0000313" key="12">
    <source>
        <dbReference type="Proteomes" id="UP000005242"/>
    </source>
</evidence>
<dbReference type="OrthoDB" id="1732682at2759"/>
<dbReference type="InterPro" id="IPR045088">
    <property type="entry name" value="ALAT1/2-like"/>
</dbReference>
<reference evidence="11 12" key="1">
    <citation type="journal article" date="2012" name="Fungal Genet. Biol.">
        <title>The genome of the xerotolerant mold Wallemia sebi reveals adaptations to osmotic stress and suggests cryptic sexual reproduction.</title>
        <authorList>
            <person name="Padamsee M."/>
            <person name="Kumar T.K.A."/>
            <person name="Riley R."/>
            <person name="Binder M."/>
            <person name="Boyd A."/>
            <person name="Calvo A.M."/>
            <person name="Furukawa K."/>
            <person name="Hesse C."/>
            <person name="Hohmann S."/>
            <person name="James T.Y."/>
            <person name="LaButti K."/>
            <person name="Lapidus A."/>
            <person name="Lindquist E."/>
            <person name="Lucas S."/>
            <person name="Miller K."/>
            <person name="Shantappa S."/>
            <person name="Grigoriev I.V."/>
            <person name="Hibbett D.S."/>
            <person name="McLaughlin D.J."/>
            <person name="Spatafora J.W."/>
            <person name="Aime M.C."/>
        </authorList>
    </citation>
    <scope>NUCLEOTIDE SEQUENCE [LARGE SCALE GENOMIC DNA]</scope>
    <source>
        <strain evidence="12">ATCC MYA-4683 / CBS 633.66</strain>
    </source>
</reference>
<dbReference type="InterPro" id="IPR015422">
    <property type="entry name" value="PyrdxlP-dep_Trfase_small"/>
</dbReference>
<dbReference type="InterPro" id="IPR015421">
    <property type="entry name" value="PyrdxlP-dep_Trfase_major"/>
</dbReference>
<organism evidence="11 12">
    <name type="scientific">Wallemia mellicola (strain ATCC MYA-4683 / CBS 633.66)</name>
    <name type="common">Wallemia sebi (CBS 633.66)</name>
    <dbReference type="NCBI Taxonomy" id="671144"/>
    <lineage>
        <taxon>Eukaryota</taxon>
        <taxon>Fungi</taxon>
        <taxon>Dikarya</taxon>
        <taxon>Basidiomycota</taxon>
        <taxon>Wallemiomycotina</taxon>
        <taxon>Wallemiomycetes</taxon>
        <taxon>Wallemiales</taxon>
        <taxon>Wallemiaceae</taxon>
        <taxon>Wallemia</taxon>
    </lineage>
</organism>
<dbReference type="RefSeq" id="XP_006957139.1">
    <property type="nucleotide sequence ID" value="XM_006957077.1"/>
</dbReference>
<name>I4YGL4_WALMC</name>
<dbReference type="InParanoid" id="I4YGL4"/>
<evidence type="ECO:0000256" key="5">
    <source>
        <dbReference type="ARBA" id="ARBA00022898"/>
    </source>
</evidence>
<evidence type="ECO:0000256" key="1">
    <source>
        <dbReference type="ARBA" id="ARBA00001933"/>
    </source>
</evidence>
<dbReference type="InterPro" id="IPR015424">
    <property type="entry name" value="PyrdxlP-dep_Trfase"/>
</dbReference>
<feature type="domain" description="Aminotransferase class I/classII large" evidence="10">
    <location>
        <begin position="108"/>
        <end position="472"/>
    </location>
</feature>
<dbReference type="FunFam" id="3.40.640.10:FF:000012">
    <property type="entry name" value="alanine aminotransferase 2"/>
    <property type="match status" value="1"/>
</dbReference>
<evidence type="ECO:0000259" key="10">
    <source>
        <dbReference type="Pfam" id="PF00155"/>
    </source>
</evidence>
<dbReference type="CDD" id="cd00609">
    <property type="entry name" value="AAT_like"/>
    <property type="match status" value="1"/>
</dbReference>
<dbReference type="FunFam" id="3.90.1150.10:FF:000010">
    <property type="entry name" value="Alanine aminotransferase 2"/>
    <property type="match status" value="1"/>
</dbReference>
<comment type="subunit">
    <text evidence="2">Homodimer.</text>
</comment>
<keyword evidence="3" id="KW-0032">Aminotransferase</keyword>
<evidence type="ECO:0000256" key="7">
    <source>
        <dbReference type="ARBA" id="ARBA00077894"/>
    </source>
</evidence>
<accession>I4YGL4</accession>
<evidence type="ECO:0000256" key="8">
    <source>
        <dbReference type="ARBA" id="ARBA00078532"/>
    </source>
</evidence>
<dbReference type="Pfam" id="PF00155">
    <property type="entry name" value="Aminotran_1_2"/>
    <property type="match status" value="1"/>
</dbReference>
<proteinExistence type="inferred from homology"/>
<dbReference type="FunCoup" id="I4YGL4">
    <property type="interactions" value="186"/>
</dbReference>
<comment type="cofactor">
    <cofactor evidence="1">
        <name>pyridoxal 5'-phosphate</name>
        <dbReference type="ChEBI" id="CHEBI:597326"/>
    </cofactor>
</comment>
<dbReference type="InterPro" id="IPR004839">
    <property type="entry name" value="Aminotransferase_I/II_large"/>
</dbReference>
<evidence type="ECO:0000256" key="3">
    <source>
        <dbReference type="ARBA" id="ARBA00022576"/>
    </source>
</evidence>
<keyword evidence="5" id="KW-0663">Pyridoxal phosphate</keyword>
<evidence type="ECO:0000313" key="11">
    <source>
        <dbReference type="EMBL" id="EIM23106.1"/>
    </source>
</evidence>
<dbReference type="Gene3D" id="3.40.640.10">
    <property type="entry name" value="Type I PLP-dependent aspartate aminotransferase-like (Major domain)"/>
    <property type="match status" value="1"/>
</dbReference>
<comment type="similarity">
    <text evidence="6">Belongs to the class-I pyridoxal-phosphate-dependent aminotransferase family. Alanine aminotransferase subfamily.</text>
</comment>
<dbReference type="AlphaFoldDB" id="I4YGL4"/>
<dbReference type="HOGENOM" id="CLU_014254_3_0_1"/>
<evidence type="ECO:0000256" key="2">
    <source>
        <dbReference type="ARBA" id="ARBA00011738"/>
    </source>
</evidence>
<evidence type="ECO:0000256" key="9">
    <source>
        <dbReference type="ARBA" id="ARBA00080525"/>
    </source>
</evidence>
<dbReference type="Gene3D" id="1.10.287.1970">
    <property type="match status" value="1"/>
</dbReference>
<dbReference type="FunFam" id="1.10.287.1970:FF:000001">
    <property type="entry name" value="Alanine aminotransferase 2"/>
    <property type="match status" value="1"/>
</dbReference>
<keyword evidence="4 11" id="KW-0808">Transferase</keyword>
<dbReference type="GeneID" id="18473555"/>
<dbReference type="GO" id="GO:0042853">
    <property type="term" value="P:L-alanine catabolic process"/>
    <property type="evidence" value="ECO:0007669"/>
    <property type="project" value="UniProtKB-UniPathway"/>
</dbReference>
<dbReference type="GO" id="GO:0008483">
    <property type="term" value="F:transaminase activity"/>
    <property type="evidence" value="ECO:0007669"/>
    <property type="project" value="UniProtKB-KW"/>
</dbReference>
<dbReference type="PANTHER" id="PTHR11751">
    <property type="entry name" value="ALANINE AMINOTRANSFERASE"/>
    <property type="match status" value="1"/>
</dbReference>
<keyword evidence="12" id="KW-1185">Reference proteome</keyword>
<dbReference type="UniPathway" id="UPA00528">
    <property type="reaction ID" value="UER00586"/>
</dbReference>
<dbReference type="OMA" id="FGFECPP"/>
<dbReference type="KEGG" id="wse:WALSEDRAFT_59783"/>
<dbReference type="GO" id="GO:0030170">
    <property type="term" value="F:pyridoxal phosphate binding"/>
    <property type="evidence" value="ECO:0007669"/>
    <property type="project" value="InterPro"/>
</dbReference>
<dbReference type="Proteomes" id="UP000005242">
    <property type="component" value="Unassembled WGS sequence"/>
</dbReference>
<dbReference type="eggNOG" id="KOG0258">
    <property type="taxonomic scope" value="Eukaryota"/>
</dbReference>
<dbReference type="STRING" id="671144.I4YGL4"/>
<dbReference type="EMBL" id="JH668226">
    <property type="protein sequence ID" value="EIM23106.1"/>
    <property type="molecule type" value="Genomic_DNA"/>
</dbReference>
<dbReference type="PANTHER" id="PTHR11751:SF29">
    <property type="entry name" value="ALANINE TRANSAMINASE"/>
    <property type="match status" value="1"/>
</dbReference>